<comment type="caution">
    <text evidence="2">The sequence shown here is derived from an EMBL/GenBank/DDBJ whole genome shotgun (WGS) entry which is preliminary data.</text>
</comment>
<name>A0A9D4I9V4_DREPO</name>
<proteinExistence type="predicted"/>
<protein>
    <submittedName>
        <fullName evidence="2">Uncharacterized protein</fullName>
    </submittedName>
</protein>
<keyword evidence="3" id="KW-1185">Reference proteome</keyword>
<dbReference type="AlphaFoldDB" id="A0A9D4I9V4"/>
<sequence length="169" mass="19123">MLKFRYRRYVATPEVIRTMIATVKPPTKREISSMLGNSKGPVNCLILLACVDQFSAKPATGSEYDTKYNIVINIEDIMADEDMSRSISSSRDNDYDTKAPESTTSSDAKLSFHVLTFNRAMLVPVTPLRQGWLVHVFEKFLNPVIRESHEARMEHDPQSMLVNNAPKEA</sequence>
<gene>
    <name evidence="2" type="ORF">DPMN_186949</name>
</gene>
<organism evidence="2 3">
    <name type="scientific">Dreissena polymorpha</name>
    <name type="common">Zebra mussel</name>
    <name type="synonym">Mytilus polymorpha</name>
    <dbReference type="NCBI Taxonomy" id="45954"/>
    <lineage>
        <taxon>Eukaryota</taxon>
        <taxon>Metazoa</taxon>
        <taxon>Spiralia</taxon>
        <taxon>Lophotrochozoa</taxon>
        <taxon>Mollusca</taxon>
        <taxon>Bivalvia</taxon>
        <taxon>Autobranchia</taxon>
        <taxon>Heteroconchia</taxon>
        <taxon>Euheterodonta</taxon>
        <taxon>Imparidentia</taxon>
        <taxon>Neoheterodontei</taxon>
        <taxon>Myida</taxon>
        <taxon>Dreissenoidea</taxon>
        <taxon>Dreissenidae</taxon>
        <taxon>Dreissena</taxon>
    </lineage>
</organism>
<reference evidence="2" key="2">
    <citation type="submission" date="2020-11" db="EMBL/GenBank/DDBJ databases">
        <authorList>
            <person name="McCartney M.A."/>
            <person name="Auch B."/>
            <person name="Kono T."/>
            <person name="Mallez S."/>
            <person name="Becker A."/>
            <person name="Gohl D.M."/>
            <person name="Silverstein K.A.T."/>
            <person name="Koren S."/>
            <person name="Bechman K.B."/>
            <person name="Herman A."/>
            <person name="Abrahante J.E."/>
            <person name="Garbe J."/>
        </authorList>
    </citation>
    <scope>NUCLEOTIDE SEQUENCE</scope>
    <source>
        <strain evidence="2">Duluth1</strain>
        <tissue evidence="2">Whole animal</tissue>
    </source>
</reference>
<evidence type="ECO:0000313" key="2">
    <source>
        <dbReference type="EMBL" id="KAH3752333.1"/>
    </source>
</evidence>
<dbReference type="EMBL" id="JAIWYP010000010">
    <property type="protein sequence ID" value="KAH3752333.1"/>
    <property type="molecule type" value="Genomic_DNA"/>
</dbReference>
<evidence type="ECO:0000313" key="3">
    <source>
        <dbReference type="Proteomes" id="UP000828390"/>
    </source>
</evidence>
<evidence type="ECO:0000256" key="1">
    <source>
        <dbReference type="SAM" id="MobiDB-lite"/>
    </source>
</evidence>
<dbReference type="Proteomes" id="UP000828390">
    <property type="component" value="Unassembled WGS sequence"/>
</dbReference>
<accession>A0A9D4I9V4</accession>
<feature type="region of interest" description="Disordered" evidence="1">
    <location>
        <begin position="83"/>
        <end position="104"/>
    </location>
</feature>
<reference evidence="2" key="1">
    <citation type="journal article" date="2019" name="bioRxiv">
        <title>The Genome of the Zebra Mussel, Dreissena polymorpha: A Resource for Invasive Species Research.</title>
        <authorList>
            <person name="McCartney M.A."/>
            <person name="Auch B."/>
            <person name="Kono T."/>
            <person name="Mallez S."/>
            <person name="Zhang Y."/>
            <person name="Obille A."/>
            <person name="Becker A."/>
            <person name="Abrahante J.E."/>
            <person name="Garbe J."/>
            <person name="Badalamenti J.P."/>
            <person name="Herman A."/>
            <person name="Mangelson H."/>
            <person name="Liachko I."/>
            <person name="Sullivan S."/>
            <person name="Sone E.D."/>
            <person name="Koren S."/>
            <person name="Silverstein K.A.T."/>
            <person name="Beckman K.B."/>
            <person name="Gohl D.M."/>
        </authorList>
    </citation>
    <scope>NUCLEOTIDE SEQUENCE</scope>
    <source>
        <strain evidence="2">Duluth1</strain>
        <tissue evidence="2">Whole animal</tissue>
    </source>
</reference>